<dbReference type="EMBL" id="RQGM01000074">
    <property type="protein sequence ID" value="TGL79747.1"/>
    <property type="molecule type" value="Genomic_DNA"/>
</dbReference>
<protein>
    <submittedName>
        <fullName evidence="1">Uncharacterized protein</fullName>
    </submittedName>
</protein>
<evidence type="ECO:0000313" key="2">
    <source>
        <dbReference type="Proteomes" id="UP000297613"/>
    </source>
</evidence>
<dbReference type="AlphaFoldDB" id="A0A6N4QDY3"/>
<dbReference type="Proteomes" id="UP000297613">
    <property type="component" value="Unassembled WGS sequence"/>
</dbReference>
<reference evidence="1 2" key="1">
    <citation type="journal article" date="2019" name="PLoS Negl. Trop. Dis.">
        <title>Revisiting the worldwide diversity of Leptospira species in the environment.</title>
        <authorList>
            <person name="Vincent A.T."/>
            <person name="Schiettekatte O."/>
            <person name="Bourhy P."/>
            <person name="Veyrier F.J."/>
            <person name="Picardeau M."/>
        </authorList>
    </citation>
    <scope>NUCLEOTIDE SEQUENCE [LARGE SCALE GENOMIC DNA]</scope>
    <source>
        <strain evidence="1 2">201702445</strain>
    </source>
</reference>
<accession>A0A6N4QDY3</accession>
<comment type="caution">
    <text evidence="1">The sequence shown here is derived from an EMBL/GenBank/DDBJ whole genome shotgun (WGS) entry which is preliminary data.</text>
</comment>
<gene>
    <name evidence="1" type="ORF">EHQ83_17895</name>
</gene>
<name>A0A6N4QDY3_9LEPT</name>
<sequence>MASHKPKDRLIAIQGYSIRTDNYEEYQLSRDVYFRSKPIIDKNTIVRFDSLVAEDCINPIGAELPAEDYIRIPKNAYVLLIGHSLTKEIISNQEEYWYYVKLLPPCQGGYPTTSVEGWIFGSFLEKREK</sequence>
<evidence type="ECO:0000313" key="1">
    <source>
        <dbReference type="EMBL" id="TGL79747.1"/>
    </source>
</evidence>
<proteinExistence type="predicted"/>
<organism evidence="1 2">
    <name type="scientific">Leptospira yasudae</name>
    <dbReference type="NCBI Taxonomy" id="2202201"/>
    <lineage>
        <taxon>Bacteria</taxon>
        <taxon>Pseudomonadati</taxon>
        <taxon>Spirochaetota</taxon>
        <taxon>Spirochaetia</taxon>
        <taxon>Leptospirales</taxon>
        <taxon>Leptospiraceae</taxon>
        <taxon>Leptospira</taxon>
    </lineage>
</organism>